<organism evidence="1 2">
    <name type="scientific">Halobellus litoreus</name>
    <dbReference type="NCBI Taxonomy" id="755310"/>
    <lineage>
        <taxon>Archaea</taxon>
        <taxon>Methanobacteriati</taxon>
        <taxon>Methanobacteriota</taxon>
        <taxon>Stenosarchaea group</taxon>
        <taxon>Halobacteria</taxon>
        <taxon>Halobacteriales</taxon>
        <taxon>Haloferacaceae</taxon>
        <taxon>Halobellus</taxon>
    </lineage>
</organism>
<dbReference type="Proteomes" id="UP001597092">
    <property type="component" value="Unassembled WGS sequence"/>
</dbReference>
<evidence type="ECO:0000313" key="1">
    <source>
        <dbReference type="EMBL" id="MFD1687242.1"/>
    </source>
</evidence>
<sequence length="58" mass="6336">MQSVKVTPLGELCKAVGDDCPTVITRVMEEFNPYFADVKLSRCIGASSFIVIGTEQQL</sequence>
<gene>
    <name evidence="1" type="ORF">ACFSAS_16710</name>
</gene>
<protein>
    <submittedName>
        <fullName evidence="1">Uncharacterized protein</fullName>
    </submittedName>
</protein>
<proteinExistence type="predicted"/>
<evidence type="ECO:0000313" key="2">
    <source>
        <dbReference type="Proteomes" id="UP001597092"/>
    </source>
</evidence>
<dbReference type="AlphaFoldDB" id="A0ABD6E260"/>
<name>A0ABD6E260_9EURY</name>
<dbReference type="EMBL" id="JBHUDP010000009">
    <property type="protein sequence ID" value="MFD1687242.1"/>
    <property type="molecule type" value="Genomic_DNA"/>
</dbReference>
<accession>A0ABD6E260</accession>
<keyword evidence="2" id="KW-1185">Reference proteome</keyword>
<comment type="caution">
    <text evidence="1">The sequence shown here is derived from an EMBL/GenBank/DDBJ whole genome shotgun (WGS) entry which is preliminary data.</text>
</comment>
<reference evidence="1 2" key="1">
    <citation type="journal article" date="2019" name="Int. J. Syst. Evol. Microbiol.">
        <title>The Global Catalogue of Microorganisms (GCM) 10K type strain sequencing project: providing services to taxonomists for standard genome sequencing and annotation.</title>
        <authorList>
            <consortium name="The Broad Institute Genomics Platform"/>
            <consortium name="The Broad Institute Genome Sequencing Center for Infectious Disease"/>
            <person name="Wu L."/>
            <person name="Ma J."/>
        </authorList>
    </citation>
    <scope>NUCLEOTIDE SEQUENCE [LARGE SCALE GENOMIC DNA]</scope>
    <source>
        <strain evidence="1 2">CGMCC 1.10387</strain>
    </source>
</reference>